<name>A0ABS5EH26_9PROT</name>
<proteinExistence type="inferred from homology"/>
<dbReference type="Proteomes" id="UP000698752">
    <property type="component" value="Unassembled WGS sequence"/>
</dbReference>
<keyword evidence="4" id="KW-1185">Reference proteome</keyword>
<accession>A0ABS5EH26</accession>
<feature type="signal peptide" evidence="2">
    <location>
        <begin position="1"/>
        <end position="31"/>
    </location>
</feature>
<reference evidence="4" key="1">
    <citation type="journal article" date="2021" name="Syst. Appl. Microbiol.">
        <title>Roseomonas hellenica sp. nov., isolated from roots of wild-growing Alkanna tinctoria.</title>
        <authorList>
            <person name="Rat A."/>
            <person name="Naranjo H.D."/>
            <person name="Lebbe L."/>
            <person name="Cnockaert M."/>
            <person name="Krigas N."/>
            <person name="Grigoriadou K."/>
            <person name="Maloupa E."/>
            <person name="Willems A."/>
        </authorList>
    </citation>
    <scope>NUCLEOTIDE SEQUENCE [LARGE SCALE GENOMIC DNA]</scope>
    <source>
        <strain evidence="4">LMG 31159</strain>
    </source>
</reference>
<evidence type="ECO:0000313" key="4">
    <source>
        <dbReference type="Proteomes" id="UP000698752"/>
    </source>
</evidence>
<dbReference type="EMBL" id="JAAEDI010000011">
    <property type="protein sequence ID" value="MBR0650336.1"/>
    <property type="molecule type" value="Genomic_DNA"/>
</dbReference>
<dbReference type="InterPro" id="IPR005064">
    <property type="entry name" value="BUG"/>
</dbReference>
<protein>
    <submittedName>
        <fullName evidence="3">Tripartite tricarboxylate transporter substrate binding protein</fullName>
    </submittedName>
</protein>
<evidence type="ECO:0000313" key="3">
    <source>
        <dbReference type="EMBL" id="MBR0650336.1"/>
    </source>
</evidence>
<dbReference type="PANTHER" id="PTHR42928:SF5">
    <property type="entry name" value="BLR1237 PROTEIN"/>
    <property type="match status" value="1"/>
</dbReference>
<sequence>MTESRTRAGRRRALKGAVALLGGAVSLPAIAQTDNFPSRPIRLVVAYPPGNVSDLVARFVADRMMPILGQPVVIDNRGGAGGTIGTEFIARSAPDGYTIGIANAGPLTIAPSLYPNLPYDPVRDFTQIGSVAIGAHLFVVHPSLPVNDIQGLITYARANPGRIFYGSSGNGSTQHLAMALFQTLTGVDLTHAPYRGSAAAMNDLLSGQIQLASDTLSATTDLVRAGRLRALGVTSKQPSPFVPDIKPIAEQGVPDYDFYGWIAIMGPAGLPAQIRQKLADAVSAVTRQPDFAARMAQFGLSPMTQTPEELDQFIRFDVDRWRRVITTAGIRMDG</sequence>
<dbReference type="Pfam" id="PF03401">
    <property type="entry name" value="TctC"/>
    <property type="match status" value="1"/>
</dbReference>
<dbReference type="CDD" id="cd13578">
    <property type="entry name" value="PBP2_Bug27"/>
    <property type="match status" value="1"/>
</dbReference>
<comment type="caution">
    <text evidence="3">The sequence shown here is derived from an EMBL/GenBank/DDBJ whole genome shotgun (WGS) entry which is preliminary data.</text>
</comment>
<evidence type="ECO:0000256" key="2">
    <source>
        <dbReference type="SAM" id="SignalP"/>
    </source>
</evidence>
<dbReference type="Gene3D" id="3.40.190.150">
    <property type="entry name" value="Bordetella uptake gene, domain 1"/>
    <property type="match status" value="1"/>
</dbReference>
<gene>
    <name evidence="3" type="ORF">GXW78_11735</name>
</gene>
<evidence type="ECO:0000256" key="1">
    <source>
        <dbReference type="ARBA" id="ARBA00006987"/>
    </source>
</evidence>
<dbReference type="PROSITE" id="PS51318">
    <property type="entry name" value="TAT"/>
    <property type="match status" value="1"/>
</dbReference>
<organism evidence="3 4">
    <name type="scientific">Neoroseomonas terrae</name>
    <dbReference type="NCBI Taxonomy" id="424799"/>
    <lineage>
        <taxon>Bacteria</taxon>
        <taxon>Pseudomonadati</taxon>
        <taxon>Pseudomonadota</taxon>
        <taxon>Alphaproteobacteria</taxon>
        <taxon>Acetobacterales</taxon>
        <taxon>Acetobacteraceae</taxon>
        <taxon>Neoroseomonas</taxon>
    </lineage>
</organism>
<comment type="similarity">
    <text evidence="1">Belongs to the UPF0065 (bug) family.</text>
</comment>
<dbReference type="RefSeq" id="WP_211868952.1">
    <property type="nucleotide sequence ID" value="NZ_JAAEDI010000011.1"/>
</dbReference>
<dbReference type="PANTHER" id="PTHR42928">
    <property type="entry name" value="TRICARBOXYLATE-BINDING PROTEIN"/>
    <property type="match status" value="1"/>
</dbReference>
<dbReference type="InterPro" id="IPR006311">
    <property type="entry name" value="TAT_signal"/>
</dbReference>
<dbReference type="SUPFAM" id="SSF53850">
    <property type="entry name" value="Periplasmic binding protein-like II"/>
    <property type="match status" value="1"/>
</dbReference>
<dbReference type="InterPro" id="IPR042100">
    <property type="entry name" value="Bug_dom1"/>
</dbReference>
<dbReference type="Gene3D" id="3.40.190.10">
    <property type="entry name" value="Periplasmic binding protein-like II"/>
    <property type="match status" value="1"/>
</dbReference>
<dbReference type="PIRSF" id="PIRSF017082">
    <property type="entry name" value="YflP"/>
    <property type="match status" value="1"/>
</dbReference>
<keyword evidence="2" id="KW-0732">Signal</keyword>
<feature type="chain" id="PRO_5047133237" evidence="2">
    <location>
        <begin position="32"/>
        <end position="334"/>
    </location>
</feature>